<evidence type="ECO:0000259" key="15">
    <source>
        <dbReference type="Pfam" id="PF00365"/>
    </source>
</evidence>
<dbReference type="EMBL" id="DSVQ01000018">
    <property type="protein sequence ID" value="HGT40586.1"/>
    <property type="molecule type" value="Genomic_DNA"/>
</dbReference>
<dbReference type="GO" id="GO:0030388">
    <property type="term" value="P:fructose 1,6-bisphosphate metabolic process"/>
    <property type="evidence" value="ECO:0007669"/>
    <property type="project" value="TreeGrafter"/>
</dbReference>
<dbReference type="Pfam" id="PF00365">
    <property type="entry name" value="PFK"/>
    <property type="match status" value="2"/>
</dbReference>
<evidence type="ECO:0000256" key="2">
    <source>
        <dbReference type="ARBA" id="ARBA00004496"/>
    </source>
</evidence>
<evidence type="ECO:0000256" key="7">
    <source>
        <dbReference type="ARBA" id="ARBA00022723"/>
    </source>
</evidence>
<keyword evidence="5" id="KW-0963">Cytoplasm</keyword>
<evidence type="ECO:0000256" key="9">
    <source>
        <dbReference type="ARBA" id="ARBA00022777"/>
    </source>
</evidence>
<gene>
    <name evidence="16" type="ORF">ENS64_15180</name>
</gene>
<dbReference type="GO" id="GO:0006002">
    <property type="term" value="P:fructose 6-phosphate metabolic process"/>
    <property type="evidence" value="ECO:0007669"/>
    <property type="project" value="InterPro"/>
</dbReference>
<comment type="subcellular location">
    <subcellularLocation>
        <location evidence="2">Cytoplasm</location>
    </subcellularLocation>
</comment>
<keyword evidence="11" id="KW-0460">Magnesium</keyword>
<dbReference type="InterPro" id="IPR035966">
    <property type="entry name" value="PKF_sf"/>
</dbReference>
<feature type="domain" description="Phosphofructokinase" evidence="15">
    <location>
        <begin position="3"/>
        <end position="135"/>
    </location>
</feature>
<dbReference type="GO" id="GO:0061621">
    <property type="term" value="P:canonical glycolysis"/>
    <property type="evidence" value="ECO:0007669"/>
    <property type="project" value="TreeGrafter"/>
</dbReference>
<comment type="catalytic activity">
    <reaction evidence="14">
        <text>beta-D-fructose 6-phosphate + ATP = beta-D-fructose 1,6-bisphosphate + ADP + H(+)</text>
        <dbReference type="Rhea" id="RHEA:16109"/>
        <dbReference type="ChEBI" id="CHEBI:15378"/>
        <dbReference type="ChEBI" id="CHEBI:30616"/>
        <dbReference type="ChEBI" id="CHEBI:32966"/>
        <dbReference type="ChEBI" id="CHEBI:57634"/>
        <dbReference type="ChEBI" id="CHEBI:456216"/>
        <dbReference type="EC" id="2.7.1.11"/>
    </reaction>
</comment>
<evidence type="ECO:0000256" key="6">
    <source>
        <dbReference type="ARBA" id="ARBA00022679"/>
    </source>
</evidence>
<dbReference type="GO" id="GO:0042802">
    <property type="term" value="F:identical protein binding"/>
    <property type="evidence" value="ECO:0007669"/>
    <property type="project" value="TreeGrafter"/>
</dbReference>
<evidence type="ECO:0000256" key="3">
    <source>
        <dbReference type="ARBA" id="ARBA00004679"/>
    </source>
</evidence>
<dbReference type="InterPro" id="IPR000023">
    <property type="entry name" value="Phosphofructokinase_dom"/>
</dbReference>
<dbReference type="UniPathway" id="UPA00109">
    <property type="reaction ID" value="UER00182"/>
</dbReference>
<comment type="caution">
    <text evidence="16">The sequence shown here is derived from an EMBL/GenBank/DDBJ whole genome shotgun (WGS) entry which is preliminary data.</text>
</comment>
<comment type="similarity">
    <text evidence="13">Belongs to the phosphofructokinase type A (PFKA) family.</text>
</comment>
<keyword evidence="9 16" id="KW-0418">Kinase</keyword>
<dbReference type="PANTHER" id="PTHR13697:SF4">
    <property type="entry name" value="ATP-DEPENDENT 6-PHOSPHOFRUCTOKINASE"/>
    <property type="match status" value="1"/>
</dbReference>
<reference evidence="16" key="1">
    <citation type="journal article" date="2020" name="mSystems">
        <title>Genome- and Community-Level Interaction Insights into Carbon Utilization and Element Cycling Functions of Hydrothermarchaeota in Hydrothermal Sediment.</title>
        <authorList>
            <person name="Zhou Z."/>
            <person name="Liu Y."/>
            <person name="Xu W."/>
            <person name="Pan J."/>
            <person name="Luo Z.H."/>
            <person name="Li M."/>
        </authorList>
    </citation>
    <scope>NUCLEOTIDE SEQUENCE [LARGE SCALE GENOMIC DNA]</scope>
    <source>
        <strain evidence="16">SpSt-508</strain>
    </source>
</reference>
<dbReference type="Gene3D" id="3.40.50.450">
    <property type="match status" value="1"/>
</dbReference>
<proteinExistence type="inferred from homology"/>
<dbReference type="GO" id="GO:0016208">
    <property type="term" value="F:AMP binding"/>
    <property type="evidence" value="ECO:0007669"/>
    <property type="project" value="TreeGrafter"/>
</dbReference>
<keyword evidence="12" id="KW-0324">Glycolysis</keyword>
<evidence type="ECO:0000256" key="11">
    <source>
        <dbReference type="ARBA" id="ARBA00022842"/>
    </source>
</evidence>
<dbReference type="EC" id="2.7.1.11" evidence="4"/>
<sequence>MRRIGILTAGGDTPALNATIFGAVERANALRIEVVGIIRGFAGVIDPHLPHVRLNPLFSTIPELDPCRGGTLIGASRTYINPDQRELLAEIAPRLQRLGIEGLVCIGGDGTINGMQPLSEYFPCVLAPKTIDNDLGLNYIDEPNEWLVEEASGEGGTRPPQRQSIELEEIINFATPGYATAVFVVAQGVERIRTTAESHRRIAIIEVMGRDSGFIALGSAYGQPDLILIPEVPLDMDRLGQRVAEIYDLQKHVVIVVGEGVRDPSGRKLGAASKSFDPAGNIIYSGVADELKRLLAERFGDEFFGSRRKHEPAESVIFTRKVGHTQRGGRPIQFDRFYAAQLGGKAVDLLVEGRNNFLATLQWSPNSGFYLDSLSANKLRDPWKRIHPRRVHPSLYDAQRFQPSRFGKDYLQTILTNAIGNDDVEFLRAETFAPGKLSTRYQSVNVDIQRRLELLH</sequence>
<evidence type="ECO:0000256" key="4">
    <source>
        <dbReference type="ARBA" id="ARBA00012055"/>
    </source>
</evidence>
<evidence type="ECO:0000256" key="8">
    <source>
        <dbReference type="ARBA" id="ARBA00022741"/>
    </source>
</evidence>
<evidence type="ECO:0000256" key="10">
    <source>
        <dbReference type="ARBA" id="ARBA00022840"/>
    </source>
</evidence>
<keyword evidence="8" id="KW-0547">Nucleotide-binding</keyword>
<evidence type="ECO:0000256" key="12">
    <source>
        <dbReference type="ARBA" id="ARBA00023152"/>
    </source>
</evidence>
<comment type="cofactor">
    <cofactor evidence="1">
        <name>Mg(2+)</name>
        <dbReference type="ChEBI" id="CHEBI:18420"/>
    </cofactor>
</comment>
<dbReference type="GO" id="GO:0005945">
    <property type="term" value="C:6-phosphofructokinase complex"/>
    <property type="evidence" value="ECO:0007669"/>
    <property type="project" value="TreeGrafter"/>
</dbReference>
<keyword evidence="6" id="KW-0808">Transferase</keyword>
<accession>A0A7C4QSY2</accession>
<organism evidence="16">
    <name type="scientific">Schlesneria paludicola</name>
    <dbReference type="NCBI Taxonomy" id="360056"/>
    <lineage>
        <taxon>Bacteria</taxon>
        <taxon>Pseudomonadati</taxon>
        <taxon>Planctomycetota</taxon>
        <taxon>Planctomycetia</taxon>
        <taxon>Planctomycetales</taxon>
        <taxon>Planctomycetaceae</taxon>
        <taxon>Schlesneria</taxon>
    </lineage>
</organism>
<feature type="domain" description="Phosphofructokinase" evidence="15">
    <location>
        <begin position="174"/>
        <end position="350"/>
    </location>
</feature>
<keyword evidence="7" id="KW-0479">Metal-binding</keyword>
<dbReference type="GO" id="GO:0048029">
    <property type="term" value="F:monosaccharide binding"/>
    <property type="evidence" value="ECO:0007669"/>
    <property type="project" value="TreeGrafter"/>
</dbReference>
<evidence type="ECO:0000256" key="14">
    <source>
        <dbReference type="ARBA" id="ARBA00048070"/>
    </source>
</evidence>
<dbReference type="GO" id="GO:0005524">
    <property type="term" value="F:ATP binding"/>
    <property type="evidence" value="ECO:0007669"/>
    <property type="project" value="UniProtKB-KW"/>
</dbReference>
<dbReference type="PRINTS" id="PR00476">
    <property type="entry name" value="PHFRCTKINASE"/>
</dbReference>
<dbReference type="GO" id="GO:0046872">
    <property type="term" value="F:metal ion binding"/>
    <property type="evidence" value="ECO:0007669"/>
    <property type="project" value="UniProtKB-KW"/>
</dbReference>
<dbReference type="GO" id="GO:0003872">
    <property type="term" value="F:6-phosphofructokinase activity"/>
    <property type="evidence" value="ECO:0007669"/>
    <property type="project" value="UniProtKB-EC"/>
</dbReference>
<name>A0A7C4QSY2_9PLAN</name>
<evidence type="ECO:0000256" key="1">
    <source>
        <dbReference type="ARBA" id="ARBA00001946"/>
    </source>
</evidence>
<dbReference type="GO" id="GO:0070095">
    <property type="term" value="F:fructose-6-phosphate binding"/>
    <property type="evidence" value="ECO:0007669"/>
    <property type="project" value="TreeGrafter"/>
</dbReference>
<keyword evidence="10" id="KW-0067">ATP-binding</keyword>
<protein>
    <recommendedName>
        <fullName evidence="4">6-phosphofructokinase</fullName>
        <ecNumber evidence="4">2.7.1.11</ecNumber>
    </recommendedName>
</protein>
<dbReference type="PANTHER" id="PTHR13697">
    <property type="entry name" value="PHOSPHOFRUCTOKINASE"/>
    <property type="match status" value="1"/>
</dbReference>
<dbReference type="SUPFAM" id="SSF53784">
    <property type="entry name" value="Phosphofructokinase"/>
    <property type="match status" value="1"/>
</dbReference>
<dbReference type="Gene3D" id="3.40.50.460">
    <property type="entry name" value="Phosphofructokinase domain"/>
    <property type="match status" value="1"/>
</dbReference>
<dbReference type="AlphaFoldDB" id="A0A7C4QSY2"/>
<evidence type="ECO:0000313" key="16">
    <source>
        <dbReference type="EMBL" id="HGT40586.1"/>
    </source>
</evidence>
<comment type="pathway">
    <text evidence="3">Carbohydrate degradation; glycolysis; D-glyceraldehyde 3-phosphate and glycerone phosphate from D-glucose: step 3/4.</text>
</comment>
<evidence type="ECO:0000256" key="5">
    <source>
        <dbReference type="ARBA" id="ARBA00022490"/>
    </source>
</evidence>
<dbReference type="InterPro" id="IPR022953">
    <property type="entry name" value="ATP_PFK"/>
</dbReference>
<evidence type="ECO:0000256" key="13">
    <source>
        <dbReference type="ARBA" id="ARBA00038478"/>
    </source>
</evidence>